<feature type="non-terminal residue" evidence="1">
    <location>
        <position position="124"/>
    </location>
</feature>
<name>A0A382VN61_9ZZZZ</name>
<organism evidence="1">
    <name type="scientific">marine metagenome</name>
    <dbReference type="NCBI Taxonomy" id="408172"/>
    <lineage>
        <taxon>unclassified sequences</taxon>
        <taxon>metagenomes</taxon>
        <taxon>ecological metagenomes</taxon>
    </lineage>
</organism>
<protein>
    <submittedName>
        <fullName evidence="1">Uncharacterized protein</fullName>
    </submittedName>
</protein>
<gene>
    <name evidence="1" type="ORF">METZ01_LOCUS400853</name>
</gene>
<sequence>MALTKIKTSGIADNAITNAKMADDAIDSADFADGSIDNVHLAGSIAVSKTLLAGGTGLTLSTNTLAVDAAQTQITSVGTITTGVWNAGAVTSSGAITAGGDFHVPTTSNIGWGSGAERLYGHTG</sequence>
<dbReference type="AlphaFoldDB" id="A0A382VN61"/>
<dbReference type="EMBL" id="UINC01153333">
    <property type="protein sequence ID" value="SVD47999.1"/>
    <property type="molecule type" value="Genomic_DNA"/>
</dbReference>
<evidence type="ECO:0000313" key="1">
    <source>
        <dbReference type="EMBL" id="SVD47999.1"/>
    </source>
</evidence>
<reference evidence="1" key="1">
    <citation type="submission" date="2018-05" db="EMBL/GenBank/DDBJ databases">
        <authorList>
            <person name="Lanie J.A."/>
            <person name="Ng W.-L."/>
            <person name="Kazmierczak K.M."/>
            <person name="Andrzejewski T.M."/>
            <person name="Davidsen T.M."/>
            <person name="Wayne K.J."/>
            <person name="Tettelin H."/>
            <person name="Glass J.I."/>
            <person name="Rusch D."/>
            <person name="Podicherti R."/>
            <person name="Tsui H.-C.T."/>
            <person name="Winkler M.E."/>
        </authorList>
    </citation>
    <scope>NUCLEOTIDE SEQUENCE</scope>
</reference>
<proteinExistence type="predicted"/>
<accession>A0A382VN61</accession>